<organism evidence="1 3">
    <name type="scientific">Polarella glacialis</name>
    <name type="common">Dinoflagellate</name>
    <dbReference type="NCBI Taxonomy" id="89957"/>
    <lineage>
        <taxon>Eukaryota</taxon>
        <taxon>Sar</taxon>
        <taxon>Alveolata</taxon>
        <taxon>Dinophyceae</taxon>
        <taxon>Suessiales</taxon>
        <taxon>Suessiaceae</taxon>
        <taxon>Polarella</taxon>
    </lineage>
</organism>
<comment type="caution">
    <text evidence="1">The sequence shown here is derived from an EMBL/GenBank/DDBJ whole genome shotgun (WGS) entry which is preliminary data.</text>
</comment>
<dbReference type="AlphaFoldDB" id="A0A813D0T3"/>
<reference evidence="1" key="1">
    <citation type="submission" date="2021-02" db="EMBL/GenBank/DDBJ databases">
        <authorList>
            <person name="Dougan E. K."/>
            <person name="Rhodes N."/>
            <person name="Thang M."/>
            <person name="Chan C."/>
        </authorList>
    </citation>
    <scope>NUCLEOTIDE SEQUENCE</scope>
</reference>
<evidence type="ECO:0000313" key="3">
    <source>
        <dbReference type="Proteomes" id="UP000654075"/>
    </source>
</evidence>
<name>A0A813D0T3_POLGL</name>
<proteinExistence type="predicted"/>
<gene>
    <name evidence="1" type="ORF">PGLA1383_LOCUS830</name>
    <name evidence="2" type="ORF">PGLA2088_LOCUS281</name>
</gene>
<sequence length="256" mass="27081">MTTTTTASTIGFTCPGNFTRGPEVRFVNLYNQFFGGQGIIAGLGDTAQPPRWFSEAVSQSTSVVYDTSMNNTFISKYVAPDTTEPFGFVEGVYVGGGSARYGGGVGGSIVYANNSCQSNNFNPNCVFCGGTADSRPRGNCFDLDKVTTLKILVKNNACGVGSFLVFQNITLSIANQNPISLPDVGPVNVNDCGLDQNNTITICYTFAGLMDGWTVTGEANRGNISGCGEREECLPSEANRIEVSVIQAPPSTFTSN</sequence>
<keyword evidence="3" id="KW-1185">Reference proteome</keyword>
<dbReference type="Proteomes" id="UP000654075">
    <property type="component" value="Unassembled WGS sequence"/>
</dbReference>
<dbReference type="Proteomes" id="UP000626109">
    <property type="component" value="Unassembled WGS sequence"/>
</dbReference>
<dbReference type="EMBL" id="CAJNNW010000153">
    <property type="protein sequence ID" value="CAE8624152.1"/>
    <property type="molecule type" value="Genomic_DNA"/>
</dbReference>
<protein>
    <submittedName>
        <fullName evidence="1">Uncharacterized protein</fullName>
    </submittedName>
</protein>
<evidence type="ECO:0000313" key="2">
    <source>
        <dbReference type="EMBL" id="CAE8624152.1"/>
    </source>
</evidence>
<dbReference type="EMBL" id="CAJNNV010000208">
    <property type="protein sequence ID" value="CAE8581819.1"/>
    <property type="molecule type" value="Genomic_DNA"/>
</dbReference>
<evidence type="ECO:0000313" key="1">
    <source>
        <dbReference type="EMBL" id="CAE8581819.1"/>
    </source>
</evidence>
<accession>A0A813D0T3</accession>